<dbReference type="PANTHER" id="PTHR35174">
    <property type="entry name" value="BLL7171 PROTEIN-RELATED"/>
    <property type="match status" value="1"/>
</dbReference>
<sequence length="117" mass="12507">MTQYILLIPDSEQDWASRPEEERQAVYAKHTAFAEALAARGHKIVAGAELAPASQARTVSKVGDAVTVTDGPYAESVEHLSGFYLIDSTDVDDLAQVVGILADAESGLELRECLGMS</sequence>
<evidence type="ECO:0000313" key="4">
    <source>
        <dbReference type="Proteomes" id="UP001596087"/>
    </source>
</evidence>
<organism evidence="3 4">
    <name type="scientific">Nocardioides taihuensis</name>
    <dbReference type="NCBI Taxonomy" id="1835606"/>
    <lineage>
        <taxon>Bacteria</taxon>
        <taxon>Bacillati</taxon>
        <taxon>Actinomycetota</taxon>
        <taxon>Actinomycetes</taxon>
        <taxon>Propionibacteriales</taxon>
        <taxon>Nocardioidaceae</taxon>
        <taxon>Nocardioides</taxon>
    </lineage>
</organism>
<comment type="similarity">
    <text evidence="1">Belongs to the YciI family.</text>
</comment>
<dbReference type="Proteomes" id="UP001596087">
    <property type="component" value="Unassembled WGS sequence"/>
</dbReference>
<protein>
    <submittedName>
        <fullName evidence="3">YciI family protein</fullName>
    </submittedName>
</protein>
<dbReference type="PANTHER" id="PTHR35174:SF3">
    <property type="entry name" value="BLL7171 PROTEIN"/>
    <property type="match status" value="1"/>
</dbReference>
<feature type="domain" description="YCII-related" evidence="2">
    <location>
        <begin position="3"/>
        <end position="108"/>
    </location>
</feature>
<evidence type="ECO:0000313" key="3">
    <source>
        <dbReference type="EMBL" id="MFC5175802.1"/>
    </source>
</evidence>
<dbReference type="EMBL" id="JBHSKD010000004">
    <property type="protein sequence ID" value="MFC5175802.1"/>
    <property type="molecule type" value="Genomic_DNA"/>
</dbReference>
<gene>
    <name evidence="3" type="ORF">ACFPGP_03900</name>
</gene>
<dbReference type="Gene3D" id="3.30.70.1060">
    <property type="entry name" value="Dimeric alpha+beta barrel"/>
    <property type="match status" value="1"/>
</dbReference>
<dbReference type="InterPro" id="IPR005545">
    <property type="entry name" value="YCII"/>
</dbReference>
<evidence type="ECO:0000259" key="2">
    <source>
        <dbReference type="Pfam" id="PF03795"/>
    </source>
</evidence>
<comment type="caution">
    <text evidence="3">The sequence shown here is derived from an EMBL/GenBank/DDBJ whole genome shotgun (WGS) entry which is preliminary data.</text>
</comment>
<dbReference type="InterPro" id="IPR011008">
    <property type="entry name" value="Dimeric_a/b-barrel"/>
</dbReference>
<evidence type="ECO:0000256" key="1">
    <source>
        <dbReference type="ARBA" id="ARBA00007689"/>
    </source>
</evidence>
<dbReference type="RefSeq" id="WP_378587144.1">
    <property type="nucleotide sequence ID" value="NZ_JBHSKD010000004.1"/>
</dbReference>
<keyword evidence="4" id="KW-1185">Reference proteome</keyword>
<name>A0ABW0BFP7_9ACTN</name>
<dbReference type="SUPFAM" id="SSF54909">
    <property type="entry name" value="Dimeric alpha+beta barrel"/>
    <property type="match status" value="1"/>
</dbReference>
<reference evidence="4" key="1">
    <citation type="journal article" date="2019" name="Int. J. Syst. Evol. Microbiol.">
        <title>The Global Catalogue of Microorganisms (GCM) 10K type strain sequencing project: providing services to taxonomists for standard genome sequencing and annotation.</title>
        <authorList>
            <consortium name="The Broad Institute Genomics Platform"/>
            <consortium name="The Broad Institute Genome Sequencing Center for Infectious Disease"/>
            <person name="Wu L."/>
            <person name="Ma J."/>
        </authorList>
    </citation>
    <scope>NUCLEOTIDE SEQUENCE [LARGE SCALE GENOMIC DNA]</scope>
    <source>
        <strain evidence="4">DFY41</strain>
    </source>
</reference>
<proteinExistence type="inferred from homology"/>
<accession>A0ABW0BFP7</accession>
<dbReference type="Pfam" id="PF03795">
    <property type="entry name" value="YCII"/>
    <property type="match status" value="1"/>
</dbReference>